<evidence type="ECO:0008006" key="4">
    <source>
        <dbReference type="Google" id="ProtNLM"/>
    </source>
</evidence>
<organism evidence="2 3">
    <name type="scientific">Ancylostoma ceylanicum</name>
    <dbReference type="NCBI Taxonomy" id="53326"/>
    <lineage>
        <taxon>Eukaryota</taxon>
        <taxon>Metazoa</taxon>
        <taxon>Ecdysozoa</taxon>
        <taxon>Nematoda</taxon>
        <taxon>Chromadorea</taxon>
        <taxon>Rhabditida</taxon>
        <taxon>Rhabditina</taxon>
        <taxon>Rhabditomorpha</taxon>
        <taxon>Strongyloidea</taxon>
        <taxon>Ancylostomatidae</taxon>
        <taxon>Ancylostomatinae</taxon>
        <taxon>Ancylostoma</taxon>
    </lineage>
</organism>
<reference evidence="2 3" key="1">
    <citation type="submission" date="2013-05" db="EMBL/GenBank/DDBJ databases">
        <title>Draft genome of the parasitic nematode Anyclostoma ceylanicum.</title>
        <authorList>
            <person name="Mitreva M."/>
        </authorList>
    </citation>
    <scope>NUCLEOTIDE SEQUENCE [LARGE SCALE GENOMIC DNA]</scope>
</reference>
<keyword evidence="1" id="KW-0732">Signal</keyword>
<feature type="non-terminal residue" evidence="2">
    <location>
        <position position="75"/>
    </location>
</feature>
<evidence type="ECO:0000256" key="1">
    <source>
        <dbReference type="SAM" id="SignalP"/>
    </source>
</evidence>
<feature type="signal peptide" evidence="1">
    <location>
        <begin position="1"/>
        <end position="25"/>
    </location>
</feature>
<evidence type="ECO:0000313" key="3">
    <source>
        <dbReference type="Proteomes" id="UP000054495"/>
    </source>
</evidence>
<evidence type="ECO:0000313" key="2">
    <source>
        <dbReference type="EMBL" id="EPB72058.1"/>
    </source>
</evidence>
<gene>
    <name evidence="2" type="ORF">ANCCEY_08853</name>
</gene>
<feature type="chain" id="PRO_5002307018" description="Tetraspanin family protein" evidence="1">
    <location>
        <begin position="26"/>
        <end position="75"/>
    </location>
</feature>
<keyword evidence="3" id="KW-1185">Reference proteome</keyword>
<sequence length="75" mass="8161">MIILSCVFVIQFIVAIVCLGNVSEASLQEVSFYALIALVTSGWSRSDQAVKLDAQKAFGCCGLDLADMQKQDCRK</sequence>
<protein>
    <recommendedName>
        <fullName evidence="4">Tetraspanin family protein</fullName>
    </recommendedName>
</protein>
<dbReference type="Proteomes" id="UP000054495">
    <property type="component" value="Unassembled WGS sequence"/>
</dbReference>
<proteinExistence type="predicted"/>
<dbReference type="AlphaFoldDB" id="A0A0D6LLI9"/>
<dbReference type="EMBL" id="KE125070">
    <property type="protein sequence ID" value="EPB72058.1"/>
    <property type="molecule type" value="Genomic_DNA"/>
</dbReference>
<name>A0A0D6LLI9_9BILA</name>
<accession>A0A0D6LLI9</accession>